<keyword evidence="5 7" id="KW-1133">Transmembrane helix</keyword>
<evidence type="ECO:0008006" key="10">
    <source>
        <dbReference type="Google" id="ProtNLM"/>
    </source>
</evidence>
<comment type="caution">
    <text evidence="8">The sequence shown here is derived from an EMBL/GenBank/DDBJ whole genome shotgun (WGS) entry which is preliminary data.</text>
</comment>
<gene>
    <name evidence="8" type="ORF">GCM10010529_25810</name>
</gene>
<evidence type="ECO:0000313" key="8">
    <source>
        <dbReference type="EMBL" id="GAA3072567.1"/>
    </source>
</evidence>
<keyword evidence="9" id="KW-1185">Reference proteome</keyword>
<dbReference type="Proteomes" id="UP001500236">
    <property type="component" value="Unassembled WGS sequence"/>
</dbReference>
<keyword evidence="3" id="KW-1003">Cell membrane</keyword>
<evidence type="ECO:0000256" key="4">
    <source>
        <dbReference type="ARBA" id="ARBA00022692"/>
    </source>
</evidence>
<name>A0ABP6M3W6_9MICC</name>
<dbReference type="PANTHER" id="PTHR33452:SF1">
    <property type="entry name" value="INNER MEMBRANE PROTEIN YPHA-RELATED"/>
    <property type="match status" value="1"/>
</dbReference>
<dbReference type="InterPro" id="IPR051907">
    <property type="entry name" value="DoxX-like_oxidoreductase"/>
</dbReference>
<keyword evidence="6 7" id="KW-0472">Membrane</keyword>
<organism evidence="8 9">
    <name type="scientific">Nesterenkonia aethiopica</name>
    <dbReference type="NCBI Taxonomy" id="269144"/>
    <lineage>
        <taxon>Bacteria</taxon>
        <taxon>Bacillati</taxon>
        <taxon>Actinomycetota</taxon>
        <taxon>Actinomycetes</taxon>
        <taxon>Micrococcales</taxon>
        <taxon>Micrococcaceae</taxon>
        <taxon>Nesterenkonia</taxon>
    </lineage>
</organism>
<accession>A0ABP6M3W6</accession>
<protein>
    <recommendedName>
        <fullName evidence="10">DoxX family protein</fullName>
    </recommendedName>
</protein>
<evidence type="ECO:0000256" key="6">
    <source>
        <dbReference type="ARBA" id="ARBA00023136"/>
    </source>
</evidence>
<dbReference type="InterPro" id="IPR032808">
    <property type="entry name" value="DoxX"/>
</dbReference>
<dbReference type="PANTHER" id="PTHR33452">
    <property type="entry name" value="OXIDOREDUCTASE CATD-RELATED"/>
    <property type="match status" value="1"/>
</dbReference>
<evidence type="ECO:0000256" key="2">
    <source>
        <dbReference type="ARBA" id="ARBA00006679"/>
    </source>
</evidence>
<feature type="transmembrane region" description="Helical" evidence="7">
    <location>
        <begin position="127"/>
        <end position="148"/>
    </location>
</feature>
<feature type="transmembrane region" description="Helical" evidence="7">
    <location>
        <begin position="56"/>
        <end position="74"/>
    </location>
</feature>
<evidence type="ECO:0000256" key="3">
    <source>
        <dbReference type="ARBA" id="ARBA00022475"/>
    </source>
</evidence>
<evidence type="ECO:0000256" key="1">
    <source>
        <dbReference type="ARBA" id="ARBA00004651"/>
    </source>
</evidence>
<keyword evidence="4 7" id="KW-0812">Transmembrane</keyword>
<comment type="similarity">
    <text evidence="2">Belongs to the DoxX family.</text>
</comment>
<proteinExistence type="inferred from homology"/>
<feature type="transmembrane region" description="Helical" evidence="7">
    <location>
        <begin position="94"/>
        <end position="120"/>
    </location>
</feature>
<dbReference type="Pfam" id="PF07681">
    <property type="entry name" value="DoxX"/>
    <property type="match status" value="1"/>
</dbReference>
<evidence type="ECO:0000313" key="9">
    <source>
        <dbReference type="Proteomes" id="UP001500236"/>
    </source>
</evidence>
<reference evidence="9" key="1">
    <citation type="journal article" date="2019" name="Int. J. Syst. Evol. Microbiol.">
        <title>The Global Catalogue of Microorganisms (GCM) 10K type strain sequencing project: providing services to taxonomists for standard genome sequencing and annotation.</title>
        <authorList>
            <consortium name="The Broad Institute Genomics Platform"/>
            <consortium name="The Broad Institute Genome Sequencing Center for Infectious Disease"/>
            <person name="Wu L."/>
            <person name="Ma J."/>
        </authorList>
    </citation>
    <scope>NUCLEOTIDE SEQUENCE [LARGE SCALE GENOMIC DNA]</scope>
    <source>
        <strain evidence="9">JCM 14309</strain>
    </source>
</reference>
<comment type="subcellular location">
    <subcellularLocation>
        <location evidence="1">Cell membrane</location>
        <topology evidence="1">Multi-pass membrane protein</topology>
    </subcellularLocation>
</comment>
<dbReference type="EMBL" id="BAAAVT010000018">
    <property type="protein sequence ID" value="GAA3072567.1"/>
    <property type="molecule type" value="Genomic_DNA"/>
</dbReference>
<evidence type="ECO:0000256" key="7">
    <source>
        <dbReference type="SAM" id="Phobius"/>
    </source>
</evidence>
<evidence type="ECO:0000256" key="5">
    <source>
        <dbReference type="ARBA" id="ARBA00022989"/>
    </source>
</evidence>
<sequence length="191" mass="19694">MPYIGCRNNLRVAGRPGVFRGPRTILCLLRQVLAKGRSEMKTLLNPSAGAPALTDLALLVARVALGVILVAHGWQKFDEWTVAGTAASFEGMGVPAASVSAAVVTGAELIGGVLLIVGLFTPIAAAVNAVSMVVALFLVHAPAGLFVSEGGYELVLAIFAGLVILVATGAGRFSVDRLIAPAPRRRAKARS</sequence>
<feature type="transmembrane region" description="Helical" evidence="7">
    <location>
        <begin position="154"/>
        <end position="175"/>
    </location>
</feature>